<evidence type="ECO:0000259" key="3">
    <source>
        <dbReference type="Pfam" id="PF16794"/>
    </source>
</evidence>
<reference evidence="5" key="1">
    <citation type="submission" date="2025-08" db="UniProtKB">
        <authorList>
            <consortium name="RefSeq"/>
        </authorList>
    </citation>
    <scope>IDENTIFICATION</scope>
</reference>
<gene>
    <name evidence="5" type="primary">ATF7IP2</name>
</gene>
<dbReference type="Proteomes" id="UP001652642">
    <property type="component" value="Chromosome 13"/>
</dbReference>
<sequence>MRKGVLAFPEEPPRRLSPSLPPSLLDVANGFRTLAAGTFHGAGNGYPAAPAQKAGRPVKMNPGMDARKPLRARKTMAPSSRRQVDALNEMKNNCGAENTPNDAKNHHGQLQTVEAHSVVQRSVTGLSCNSKTVFPPQTLKEPVTNLVVNSKICIYNRCQEASKDPSCNTCTTDSEVKQLLNSESLQEVFYKWYRQESNCPLIKPVEVHLDSASLPQLLDYSDKQLSGAASSSALSVLRLATETEGEHASQTMPVLEAESATFQLQKEKVLPHSTKASDDTKRKRGNSESSNGASSKYIRTSQEGSSSISDKTQSGLAKIKCFIQKQLDASTEELEHRIQSLNERISHTQCLHKHGEIAMRIMNRISQLEINVNRLTESQKTEKFRKAGLHPQSRVLNAAPSRPRDASGKVAPPSKPPSNQCETLSKPDERSDDVLCLGEVSRKSDTRALNPAVQKISVHQWEEQTSWRPPDIQQKDGSANSDTLDKTPCDPKLQNVVLIDLTDEQSLFPKAGQETERRVPAQGASAPESQAPGPSQSASQLFHQVFEDFSHLPPLPKIRLEPEPMDGYRGTLPPVKLKLCVGHVKNPSGIGLQWNVCQAEPRCAQIESFHLFMCLEQGKNSVPTDWMKIDRIKALDLPMACVLSEVPDSAKCYFTMQSRDIYGRYGPFSDIQSIIRA</sequence>
<name>A0ABM5F038_9SAUR</name>
<dbReference type="PANTHER" id="PTHR23210:SF23">
    <property type="entry name" value="ACTIVATING TRANSCRIPTION FACTOR 7-INTERACTING PROTEIN 2"/>
    <property type="match status" value="1"/>
</dbReference>
<feature type="domain" description="Activating transcription factor 7-interacting protein Fn3" evidence="3">
    <location>
        <begin position="572"/>
        <end position="673"/>
    </location>
</feature>
<protein>
    <submittedName>
        <fullName evidence="5">Activating transcription factor 7-interacting protein 2 isoform X1</fullName>
    </submittedName>
</protein>
<evidence type="ECO:0000313" key="5">
    <source>
        <dbReference type="RefSeq" id="XP_072838769.1"/>
    </source>
</evidence>
<feature type="region of interest" description="Disordered" evidence="2">
    <location>
        <begin position="1"/>
        <end position="21"/>
    </location>
</feature>
<accession>A0ABM5F038</accession>
<keyword evidence="4" id="KW-1185">Reference proteome</keyword>
<evidence type="ECO:0000313" key="4">
    <source>
        <dbReference type="Proteomes" id="UP001652642"/>
    </source>
</evidence>
<dbReference type="Pfam" id="PF16794">
    <property type="entry name" value="fn3_4"/>
    <property type="match status" value="1"/>
</dbReference>
<dbReference type="InterPro" id="IPR056565">
    <property type="entry name" value="Fn3_ATF7IP"/>
</dbReference>
<feature type="compositionally biased region" description="Basic and acidic residues" evidence="2">
    <location>
        <begin position="266"/>
        <end position="281"/>
    </location>
</feature>
<evidence type="ECO:0000256" key="1">
    <source>
        <dbReference type="SAM" id="Coils"/>
    </source>
</evidence>
<feature type="coiled-coil region" evidence="1">
    <location>
        <begin position="324"/>
        <end position="378"/>
    </location>
</feature>
<feature type="compositionally biased region" description="Low complexity" evidence="2">
    <location>
        <begin position="523"/>
        <end position="538"/>
    </location>
</feature>
<evidence type="ECO:0000256" key="2">
    <source>
        <dbReference type="SAM" id="MobiDB-lite"/>
    </source>
</evidence>
<dbReference type="PANTHER" id="PTHR23210">
    <property type="entry name" value="ACTIVATING TRANSCRIPTION FACTOR 7 INTERACTING PROTEIN"/>
    <property type="match status" value="1"/>
</dbReference>
<dbReference type="RefSeq" id="XP_072838769.1">
    <property type="nucleotide sequence ID" value="XM_072982668.1"/>
</dbReference>
<keyword evidence="1" id="KW-0175">Coiled coil</keyword>
<dbReference type="GeneID" id="110087054"/>
<feature type="region of interest" description="Disordered" evidence="2">
    <location>
        <begin position="266"/>
        <end position="310"/>
    </location>
</feature>
<dbReference type="InterPro" id="IPR026085">
    <property type="entry name" value="ATF7-int"/>
</dbReference>
<feature type="region of interest" description="Disordered" evidence="2">
    <location>
        <begin position="460"/>
        <end position="488"/>
    </location>
</feature>
<feature type="region of interest" description="Disordered" evidence="2">
    <location>
        <begin position="512"/>
        <end position="538"/>
    </location>
</feature>
<organism evidence="4 5">
    <name type="scientific">Pogona vitticeps</name>
    <name type="common">central bearded dragon</name>
    <dbReference type="NCBI Taxonomy" id="103695"/>
    <lineage>
        <taxon>Eukaryota</taxon>
        <taxon>Metazoa</taxon>
        <taxon>Chordata</taxon>
        <taxon>Craniata</taxon>
        <taxon>Vertebrata</taxon>
        <taxon>Euteleostomi</taxon>
        <taxon>Lepidosauria</taxon>
        <taxon>Squamata</taxon>
        <taxon>Bifurcata</taxon>
        <taxon>Unidentata</taxon>
        <taxon>Episquamata</taxon>
        <taxon>Toxicofera</taxon>
        <taxon>Iguania</taxon>
        <taxon>Acrodonta</taxon>
        <taxon>Agamidae</taxon>
        <taxon>Amphibolurinae</taxon>
        <taxon>Pogona</taxon>
    </lineage>
</organism>
<feature type="compositionally biased region" description="Polar residues" evidence="2">
    <location>
        <begin position="287"/>
        <end position="310"/>
    </location>
</feature>
<feature type="region of interest" description="Disordered" evidence="2">
    <location>
        <begin position="381"/>
        <end position="433"/>
    </location>
</feature>
<proteinExistence type="predicted"/>